<evidence type="ECO:0000313" key="7">
    <source>
        <dbReference type="EMBL" id="RNA29713.1"/>
    </source>
</evidence>
<evidence type="ECO:0000256" key="3">
    <source>
        <dbReference type="ARBA" id="ARBA00022692"/>
    </source>
</evidence>
<protein>
    <submittedName>
        <fullName evidence="7">Uncharacterized protein</fullName>
    </submittedName>
</protein>
<evidence type="ECO:0000256" key="5">
    <source>
        <dbReference type="ARBA" id="ARBA00023136"/>
    </source>
</evidence>
<dbReference type="PANTHER" id="PTHR33966:SF1">
    <property type="entry name" value="PROTEIN ODR-4 HOMOLOG"/>
    <property type="match status" value="1"/>
</dbReference>
<evidence type="ECO:0000256" key="4">
    <source>
        <dbReference type="ARBA" id="ARBA00022989"/>
    </source>
</evidence>
<dbReference type="PANTHER" id="PTHR33966">
    <property type="entry name" value="PROTEIN ODR-4 HOMOLOG"/>
    <property type="match status" value="1"/>
</dbReference>
<accession>A0A3M7S1L8</accession>
<evidence type="ECO:0000313" key="8">
    <source>
        <dbReference type="Proteomes" id="UP000276133"/>
    </source>
</evidence>
<evidence type="ECO:0000256" key="1">
    <source>
        <dbReference type="ARBA" id="ARBA00004370"/>
    </source>
</evidence>
<proteinExistence type="inferred from homology"/>
<sequence>MVKIDRIKNIGVIKNYGTDSTDTISNLASNESIYELAGVCSLLVSFPSSFKLKYVRKLFVYDLMRSFSSRVRLLVEDLDASKDIIGDVPLEEPNANDPSSIEESYQTPNRIQIHLDEQNGQMITDYMFPDEKDLDISERIKDLFSCELVDTKKQIVYLEDLPPEIKTGQVQDLDQESSSRKSSLCSQISSQNEKIKESSKLRFFNGCIGAKIFAML</sequence>
<evidence type="ECO:0000256" key="2">
    <source>
        <dbReference type="ARBA" id="ARBA00010131"/>
    </source>
</evidence>
<comment type="subcellular location">
    <subcellularLocation>
        <location evidence="1">Membrane</location>
    </subcellularLocation>
</comment>
<keyword evidence="8" id="KW-1185">Reference proteome</keyword>
<dbReference type="Proteomes" id="UP000276133">
    <property type="component" value="Unassembled WGS sequence"/>
</dbReference>
<keyword evidence="3" id="KW-0812">Transmembrane</keyword>
<keyword evidence="5" id="KW-0472">Membrane</keyword>
<gene>
    <name evidence="7" type="ORF">BpHYR1_005737</name>
</gene>
<reference evidence="7 8" key="1">
    <citation type="journal article" date="2018" name="Sci. Rep.">
        <title>Genomic signatures of local adaptation to the degree of environmental predictability in rotifers.</title>
        <authorList>
            <person name="Franch-Gras L."/>
            <person name="Hahn C."/>
            <person name="Garcia-Roger E.M."/>
            <person name="Carmona M.J."/>
            <person name="Serra M."/>
            <person name="Gomez A."/>
        </authorList>
    </citation>
    <scope>NUCLEOTIDE SEQUENCE [LARGE SCALE GENOMIC DNA]</scope>
    <source>
        <strain evidence="7">HYR1</strain>
    </source>
</reference>
<dbReference type="EMBL" id="REGN01002174">
    <property type="protein sequence ID" value="RNA29713.1"/>
    <property type="molecule type" value="Genomic_DNA"/>
</dbReference>
<evidence type="ECO:0000256" key="6">
    <source>
        <dbReference type="SAM" id="MobiDB-lite"/>
    </source>
</evidence>
<comment type="similarity">
    <text evidence="2">Belongs to the ODR-4 family.</text>
</comment>
<keyword evidence="4" id="KW-1133">Transmembrane helix</keyword>
<name>A0A3M7S1L8_BRAPC</name>
<dbReference type="GO" id="GO:0008104">
    <property type="term" value="P:intracellular protein localization"/>
    <property type="evidence" value="ECO:0007669"/>
    <property type="project" value="TreeGrafter"/>
</dbReference>
<dbReference type="Pfam" id="PF14778">
    <property type="entry name" value="ODR4-like"/>
    <property type="match status" value="1"/>
</dbReference>
<dbReference type="GO" id="GO:0016020">
    <property type="term" value="C:membrane"/>
    <property type="evidence" value="ECO:0007669"/>
    <property type="project" value="UniProtKB-SubCell"/>
</dbReference>
<dbReference type="AlphaFoldDB" id="A0A3M7S1L8"/>
<feature type="region of interest" description="Disordered" evidence="6">
    <location>
        <begin position="169"/>
        <end position="188"/>
    </location>
</feature>
<dbReference type="GO" id="GO:0012505">
    <property type="term" value="C:endomembrane system"/>
    <property type="evidence" value="ECO:0007669"/>
    <property type="project" value="TreeGrafter"/>
</dbReference>
<organism evidence="7 8">
    <name type="scientific">Brachionus plicatilis</name>
    <name type="common">Marine rotifer</name>
    <name type="synonym">Brachionus muelleri</name>
    <dbReference type="NCBI Taxonomy" id="10195"/>
    <lineage>
        <taxon>Eukaryota</taxon>
        <taxon>Metazoa</taxon>
        <taxon>Spiralia</taxon>
        <taxon>Gnathifera</taxon>
        <taxon>Rotifera</taxon>
        <taxon>Eurotatoria</taxon>
        <taxon>Monogononta</taxon>
        <taxon>Pseudotrocha</taxon>
        <taxon>Ploima</taxon>
        <taxon>Brachionidae</taxon>
        <taxon>Brachionus</taxon>
    </lineage>
</organism>
<dbReference type="InterPro" id="IPR029454">
    <property type="entry name" value="ODR-4-like"/>
</dbReference>
<comment type="caution">
    <text evidence="7">The sequence shown here is derived from an EMBL/GenBank/DDBJ whole genome shotgun (WGS) entry which is preliminary data.</text>
</comment>